<dbReference type="InterPro" id="IPR001119">
    <property type="entry name" value="SLH_dom"/>
</dbReference>
<keyword evidence="1" id="KW-0732">Signal</keyword>
<evidence type="ECO:0000256" key="1">
    <source>
        <dbReference type="SAM" id="SignalP"/>
    </source>
</evidence>
<gene>
    <name evidence="3" type="ORF">O3V59_09965</name>
</gene>
<sequence length="666" mass="75922">MRKTIQIMACGLLVSGLFAPVTARASEGVVPYGDIGKHWAKAAIIRGVKAGLFAAGAGIDRFYPEREMTRAEFLVLVDRLYEQGQLHLYPLTFLSEHEEYGQGEGFHEPYLPYADVDRLTWMYDPILRVSVLLERLYGPGAIQQVFPGKELHPDQPITREEAAKLLQMYAMGADGEQAWQNITAAGWMDGRPEEKLKRGEAAVVADRLLASMQGDLLLPLLDYNGQKFPTVPEIRELFPLFATYTNQMTKDEETFVHAVEAIRSHEDSEQTFADLKRLAASTFDNRIGVHYYLSWDPGTPLSENLDQAFSAIDAYFADKIILPDTLRLLCANVYDIALQMGAEDPAVYGRVLERLGSYEPKVRQGSEEWQSLAVYLAALEAKSGKTEEALVRYRSFADKKPEALLNAVYYLVEANRLDEAETWLASPDISEATEAVQQLARLLSQELAVLKQQPSLVTDLAHTLKRMDNKDGYIVHGESVLRGFLLKYTQEVDQRDQIGHTFGIFQSPQQLVLDKWESYTDGRKNVQYERDFERGTWEKSSVKEPEFLHEWVDDISIAERARTLHARYYKQSLGRYEVITEWIPGPALAERVKHRSFGAGTVKQIPVYMTKYYIDRDTDLLVQRVWRYEEIYDTQEYVAYAGKETYAFPYEVHVRIPDEAVKGATR</sequence>
<dbReference type="PROSITE" id="PS51272">
    <property type="entry name" value="SLH"/>
    <property type="match status" value="2"/>
</dbReference>
<organism evidence="3 4">
    <name type="scientific">Brevibacillus thermoruber</name>
    <dbReference type="NCBI Taxonomy" id="33942"/>
    <lineage>
        <taxon>Bacteria</taxon>
        <taxon>Bacillati</taxon>
        <taxon>Bacillota</taxon>
        <taxon>Bacilli</taxon>
        <taxon>Bacillales</taxon>
        <taxon>Paenibacillaceae</taxon>
        <taxon>Brevibacillus</taxon>
    </lineage>
</organism>
<dbReference type="EMBL" id="JAPYYP010000009">
    <property type="protein sequence ID" value="MDA5108688.1"/>
    <property type="molecule type" value="Genomic_DNA"/>
</dbReference>
<dbReference type="RefSeq" id="WP_271140063.1">
    <property type="nucleotide sequence ID" value="NZ_JAPYYP010000009.1"/>
</dbReference>
<reference evidence="3" key="1">
    <citation type="submission" date="2022-12" db="EMBL/GenBank/DDBJ databases">
        <title>Draft genome sequence of the thermophilic strain Brevibacillus thermoruber HT42, isolated from Los Humeros, Puebla, Mexico, with biotechnological potential.</title>
        <authorList>
            <person name="Lara Sanchez J."/>
            <person name="Solis Palacios R."/>
            <person name="Bustos Baena A.S."/>
            <person name="Ruz Baez A.E."/>
            <person name="Espinosa Luna G."/>
            <person name="Oliart Ros R.M."/>
        </authorList>
    </citation>
    <scope>NUCLEOTIDE SEQUENCE</scope>
    <source>
        <strain evidence="3">HT42</strain>
    </source>
</reference>
<feature type="domain" description="SLH" evidence="2">
    <location>
        <begin position="27"/>
        <end position="91"/>
    </location>
</feature>
<protein>
    <submittedName>
        <fullName evidence="3">S-layer homology domain-containing protein</fullName>
    </submittedName>
</protein>
<proteinExistence type="predicted"/>
<feature type="chain" id="PRO_5040727471" evidence="1">
    <location>
        <begin position="26"/>
        <end position="666"/>
    </location>
</feature>
<name>A0A9X3TQM2_9BACL</name>
<dbReference type="Proteomes" id="UP001151071">
    <property type="component" value="Unassembled WGS sequence"/>
</dbReference>
<accession>A0A9X3TQM2</accession>
<evidence type="ECO:0000313" key="4">
    <source>
        <dbReference type="Proteomes" id="UP001151071"/>
    </source>
</evidence>
<keyword evidence="4" id="KW-1185">Reference proteome</keyword>
<evidence type="ECO:0000259" key="2">
    <source>
        <dbReference type="PROSITE" id="PS51272"/>
    </source>
</evidence>
<dbReference type="AlphaFoldDB" id="A0A9X3TQM2"/>
<feature type="signal peptide" evidence="1">
    <location>
        <begin position="1"/>
        <end position="25"/>
    </location>
</feature>
<comment type="caution">
    <text evidence="3">The sequence shown here is derived from an EMBL/GenBank/DDBJ whole genome shotgun (WGS) entry which is preliminary data.</text>
</comment>
<dbReference type="Pfam" id="PF00395">
    <property type="entry name" value="SLH"/>
    <property type="match status" value="2"/>
</dbReference>
<evidence type="ECO:0000313" key="3">
    <source>
        <dbReference type="EMBL" id="MDA5108688.1"/>
    </source>
</evidence>
<feature type="domain" description="SLH" evidence="2">
    <location>
        <begin position="109"/>
        <end position="180"/>
    </location>
</feature>